<name>A0A2P2JA51_RHIMU</name>
<dbReference type="AlphaFoldDB" id="A0A2P2JA51"/>
<protein>
    <submittedName>
        <fullName evidence="1">Uncharacterized protein</fullName>
    </submittedName>
</protein>
<evidence type="ECO:0000313" key="1">
    <source>
        <dbReference type="EMBL" id="MBW90323.1"/>
    </source>
</evidence>
<accession>A0A2P2JA51</accession>
<organism evidence="1">
    <name type="scientific">Rhizophora mucronata</name>
    <name type="common">Asiatic mangrove</name>
    <dbReference type="NCBI Taxonomy" id="61149"/>
    <lineage>
        <taxon>Eukaryota</taxon>
        <taxon>Viridiplantae</taxon>
        <taxon>Streptophyta</taxon>
        <taxon>Embryophyta</taxon>
        <taxon>Tracheophyta</taxon>
        <taxon>Spermatophyta</taxon>
        <taxon>Magnoliopsida</taxon>
        <taxon>eudicotyledons</taxon>
        <taxon>Gunneridae</taxon>
        <taxon>Pentapetalae</taxon>
        <taxon>rosids</taxon>
        <taxon>fabids</taxon>
        <taxon>Malpighiales</taxon>
        <taxon>Rhizophoraceae</taxon>
        <taxon>Rhizophora</taxon>
    </lineage>
</organism>
<dbReference type="EMBL" id="GGEC01009841">
    <property type="protein sequence ID" value="MBW90324.1"/>
    <property type="molecule type" value="Transcribed_RNA"/>
</dbReference>
<dbReference type="EMBL" id="GGEC01009840">
    <property type="protein sequence ID" value="MBW90323.1"/>
    <property type="molecule type" value="Transcribed_RNA"/>
</dbReference>
<sequence length="45" mass="5420">MTLRLLNCVARWLHAILYNCLRFTRTRRILYFTPINNVNQLVGIK</sequence>
<proteinExistence type="predicted"/>
<reference evidence="1" key="1">
    <citation type="submission" date="2018-02" db="EMBL/GenBank/DDBJ databases">
        <title>Rhizophora mucronata_Transcriptome.</title>
        <authorList>
            <person name="Meera S.P."/>
            <person name="Sreeshan A."/>
            <person name="Augustine A."/>
        </authorList>
    </citation>
    <scope>NUCLEOTIDE SEQUENCE</scope>
    <source>
        <tissue evidence="1">Leaf</tissue>
    </source>
</reference>